<reference evidence="9" key="1">
    <citation type="journal article" date="2022" name="Int. J. Mol. Sci.">
        <title>Draft Genome of Tanacetum Coccineum: Genomic Comparison of Closely Related Tanacetum-Family Plants.</title>
        <authorList>
            <person name="Yamashiro T."/>
            <person name="Shiraishi A."/>
            <person name="Nakayama K."/>
            <person name="Satake H."/>
        </authorList>
    </citation>
    <scope>NUCLEOTIDE SEQUENCE</scope>
</reference>
<dbReference type="InterPro" id="IPR012337">
    <property type="entry name" value="RNaseH-like_sf"/>
</dbReference>
<evidence type="ECO:0000256" key="5">
    <source>
        <dbReference type="ARBA" id="ARBA00022801"/>
    </source>
</evidence>
<dbReference type="Pfam" id="PF24626">
    <property type="entry name" value="SH3_Tf2-1"/>
    <property type="match status" value="1"/>
</dbReference>
<keyword evidence="3" id="KW-0540">Nuclease</keyword>
<dbReference type="Proteomes" id="UP001151760">
    <property type="component" value="Unassembled WGS sequence"/>
</dbReference>
<gene>
    <name evidence="9" type="ORF">Tco_1114183</name>
</gene>
<name>A0ABQ5IVU1_9ASTR</name>
<evidence type="ECO:0000313" key="10">
    <source>
        <dbReference type="Proteomes" id="UP001151760"/>
    </source>
</evidence>
<keyword evidence="1" id="KW-0808">Transferase</keyword>
<evidence type="ECO:0000256" key="2">
    <source>
        <dbReference type="ARBA" id="ARBA00022695"/>
    </source>
</evidence>
<keyword evidence="10" id="KW-1185">Reference proteome</keyword>
<evidence type="ECO:0000256" key="1">
    <source>
        <dbReference type="ARBA" id="ARBA00022679"/>
    </source>
</evidence>
<dbReference type="SUPFAM" id="SSF56672">
    <property type="entry name" value="DNA/RNA polymerases"/>
    <property type="match status" value="1"/>
</dbReference>
<reference evidence="9" key="2">
    <citation type="submission" date="2022-01" db="EMBL/GenBank/DDBJ databases">
        <authorList>
            <person name="Yamashiro T."/>
            <person name="Shiraishi A."/>
            <person name="Satake H."/>
            <person name="Nakayama K."/>
        </authorList>
    </citation>
    <scope>NUCLEOTIDE SEQUENCE</scope>
</reference>
<dbReference type="InterPro" id="IPR056924">
    <property type="entry name" value="SH3_Tf2-1"/>
</dbReference>
<dbReference type="GO" id="GO:0003964">
    <property type="term" value="F:RNA-directed DNA polymerase activity"/>
    <property type="evidence" value="ECO:0007669"/>
    <property type="project" value="UniProtKB-KW"/>
</dbReference>
<accession>A0ABQ5IVU1</accession>
<evidence type="ECO:0000259" key="7">
    <source>
        <dbReference type="Pfam" id="PF17917"/>
    </source>
</evidence>
<dbReference type="InterPro" id="IPR043502">
    <property type="entry name" value="DNA/RNA_pol_sf"/>
</dbReference>
<keyword evidence="5" id="KW-0378">Hydrolase</keyword>
<dbReference type="PANTHER" id="PTHR46148">
    <property type="entry name" value="CHROMO DOMAIN-CONTAINING PROTEIN"/>
    <property type="match status" value="1"/>
</dbReference>
<evidence type="ECO:0000256" key="4">
    <source>
        <dbReference type="ARBA" id="ARBA00022759"/>
    </source>
</evidence>
<evidence type="ECO:0000256" key="6">
    <source>
        <dbReference type="ARBA" id="ARBA00022918"/>
    </source>
</evidence>
<dbReference type="CDD" id="cd09274">
    <property type="entry name" value="RNase_HI_RT_Ty3"/>
    <property type="match status" value="1"/>
</dbReference>
<dbReference type="EMBL" id="BQNB010021193">
    <property type="protein sequence ID" value="GJU03845.1"/>
    <property type="molecule type" value="Genomic_DNA"/>
</dbReference>
<evidence type="ECO:0000259" key="8">
    <source>
        <dbReference type="Pfam" id="PF24626"/>
    </source>
</evidence>
<sequence>MPREKLFHCHRQLKPHEENYTTHDLELGTVVFALKIWRHYLYGTKCIVFTDHKSLQHILDQKELNMRQRRWLELFADYDCEIRYHPGKANVVADSLSQKERIKPLRVRALDRDSHFTSRFWQSMQNALGTQLDMSTTYHPETDGQKFSYNNSYHASIKATPFEALYGRKCRSPVCWAKVGDVQLTGPKIIHETTKKIVQIRQRLQAARDRQRSYANIRRKPLEFQVGDDVMLKVSPRKGVIQFRKRGKLNPRYIGPFKILDRIGPVAYKLELPEELCNVHSTFHVSNLKKCLSDESIVIPMKELRLDNKLNFVEEPIEIMDREVKQLRQSCIPIVKVRWNSKRGPEFTWEREDQIRAKYPHLFPNITPTSN</sequence>
<dbReference type="Gene3D" id="3.30.420.10">
    <property type="entry name" value="Ribonuclease H-like superfamily/Ribonuclease H"/>
    <property type="match status" value="1"/>
</dbReference>
<dbReference type="Pfam" id="PF17917">
    <property type="entry name" value="RT_RNaseH"/>
    <property type="match status" value="1"/>
</dbReference>
<dbReference type="InterPro" id="IPR041373">
    <property type="entry name" value="RT_RNaseH"/>
</dbReference>
<feature type="domain" description="Reverse transcriptase RNase H-like" evidence="7">
    <location>
        <begin position="11"/>
        <end position="78"/>
    </location>
</feature>
<protein>
    <submittedName>
        <fullName evidence="9">Reverse transcriptase domain-containing protein</fullName>
    </submittedName>
</protein>
<comment type="caution">
    <text evidence="9">The sequence shown here is derived from an EMBL/GenBank/DDBJ whole genome shotgun (WGS) entry which is preliminary data.</text>
</comment>
<keyword evidence="6 9" id="KW-0695">RNA-directed DNA polymerase</keyword>
<feature type="domain" description="Tf2-1-like SH3-like" evidence="8">
    <location>
        <begin position="227"/>
        <end position="291"/>
    </location>
</feature>
<evidence type="ECO:0000313" key="9">
    <source>
        <dbReference type="EMBL" id="GJU03845.1"/>
    </source>
</evidence>
<organism evidence="9 10">
    <name type="scientific">Tanacetum coccineum</name>
    <dbReference type="NCBI Taxonomy" id="301880"/>
    <lineage>
        <taxon>Eukaryota</taxon>
        <taxon>Viridiplantae</taxon>
        <taxon>Streptophyta</taxon>
        <taxon>Embryophyta</taxon>
        <taxon>Tracheophyta</taxon>
        <taxon>Spermatophyta</taxon>
        <taxon>Magnoliopsida</taxon>
        <taxon>eudicotyledons</taxon>
        <taxon>Gunneridae</taxon>
        <taxon>Pentapetalae</taxon>
        <taxon>asterids</taxon>
        <taxon>campanulids</taxon>
        <taxon>Asterales</taxon>
        <taxon>Asteraceae</taxon>
        <taxon>Asteroideae</taxon>
        <taxon>Anthemideae</taxon>
        <taxon>Anthemidinae</taxon>
        <taxon>Tanacetum</taxon>
    </lineage>
</organism>
<evidence type="ECO:0000256" key="3">
    <source>
        <dbReference type="ARBA" id="ARBA00022722"/>
    </source>
</evidence>
<dbReference type="PANTHER" id="PTHR46148:SF59">
    <property type="entry name" value="NUCLEOTIDYLTRANSFERASE, RIBONUCLEASE H"/>
    <property type="match status" value="1"/>
</dbReference>
<proteinExistence type="predicted"/>
<dbReference type="SUPFAM" id="SSF53098">
    <property type="entry name" value="Ribonuclease H-like"/>
    <property type="match status" value="1"/>
</dbReference>
<keyword evidence="4" id="KW-0255">Endonuclease</keyword>
<keyword evidence="2" id="KW-0548">Nucleotidyltransferase</keyword>
<dbReference type="InterPro" id="IPR036397">
    <property type="entry name" value="RNaseH_sf"/>
</dbReference>